<accession>A0A1J9VBU8</accession>
<dbReference type="GeneID" id="87594593"/>
<sequence>MNVNWIMSKPLRDEKEVSRFENMLGIVLPEDYKVCVDYNNAGRPRPNVFDTAHRKELVAKALLSFDQSHVENIWTTYENLKNQLPKLIVPFMSDQFGNYICFDYRTSNEITVVLWDHELSHQNITEGIIYIANSFSEFVEGLYELN</sequence>
<dbReference type="EMBL" id="MAOI01000122">
    <property type="protein sequence ID" value="OJD73951.1"/>
    <property type="molecule type" value="Genomic_DNA"/>
</dbReference>
<protein>
    <recommendedName>
        <fullName evidence="1">Knr4/Smi1-like domain-containing protein</fullName>
    </recommendedName>
</protein>
<evidence type="ECO:0000313" key="2">
    <source>
        <dbReference type="EMBL" id="OJD73951.1"/>
    </source>
</evidence>
<proteinExistence type="predicted"/>
<evidence type="ECO:0000313" key="3">
    <source>
        <dbReference type="Proteomes" id="UP000182788"/>
    </source>
</evidence>
<dbReference type="SMART" id="SM00860">
    <property type="entry name" value="SMI1_KNR4"/>
    <property type="match status" value="1"/>
</dbReference>
<dbReference type="Proteomes" id="UP000182788">
    <property type="component" value="Unassembled WGS sequence"/>
</dbReference>
<dbReference type="InterPro" id="IPR037883">
    <property type="entry name" value="Knr4/Smi1-like_sf"/>
</dbReference>
<gene>
    <name evidence="2" type="ORF">BAU28_18650</name>
</gene>
<dbReference type="RefSeq" id="WP_071720566.1">
    <property type="nucleotide sequence ID" value="NZ_CBCSHB010000020.1"/>
</dbReference>
<evidence type="ECO:0000259" key="1">
    <source>
        <dbReference type="SMART" id="SM00860"/>
    </source>
</evidence>
<dbReference type="Gene3D" id="3.40.1580.10">
    <property type="entry name" value="SMI1/KNR4-like"/>
    <property type="match status" value="1"/>
</dbReference>
<comment type="caution">
    <text evidence="2">The sequence shown here is derived from an EMBL/GenBank/DDBJ whole genome shotgun (WGS) entry which is preliminary data.</text>
</comment>
<organism evidence="2 3">
    <name type="scientific">Bacillus paramycoides</name>
    <dbReference type="NCBI Taxonomy" id="2026194"/>
    <lineage>
        <taxon>Bacteria</taxon>
        <taxon>Bacillati</taxon>
        <taxon>Bacillota</taxon>
        <taxon>Bacilli</taxon>
        <taxon>Bacillales</taxon>
        <taxon>Bacillaceae</taxon>
        <taxon>Bacillus</taxon>
        <taxon>Bacillus cereus group</taxon>
    </lineage>
</organism>
<dbReference type="AlphaFoldDB" id="A0A1J9VBU8"/>
<dbReference type="SUPFAM" id="SSF160631">
    <property type="entry name" value="SMI1/KNR4-like"/>
    <property type="match status" value="1"/>
</dbReference>
<reference evidence="2 3" key="1">
    <citation type="submission" date="2016-06" db="EMBL/GenBank/DDBJ databases">
        <title>First insights into the genetic diversity and population structure of in the Bacillus cereus group bacteria from diverse marine environments.</title>
        <authorList>
            <person name="Liu Y."/>
            <person name="Lai Q."/>
            <person name="Shao Z."/>
        </authorList>
    </citation>
    <scope>NUCLEOTIDE SEQUENCE [LARGE SCALE GENOMIC DNA]</scope>
    <source>
        <strain evidence="2 3">NH24A2</strain>
    </source>
</reference>
<dbReference type="InterPro" id="IPR018958">
    <property type="entry name" value="Knr4/Smi1-like_dom"/>
</dbReference>
<name>A0A1J9VBU8_9BACI</name>
<feature type="domain" description="Knr4/Smi1-like" evidence="1">
    <location>
        <begin position="11"/>
        <end position="141"/>
    </location>
</feature>
<dbReference type="Pfam" id="PF14568">
    <property type="entry name" value="SUKH_6"/>
    <property type="match status" value="1"/>
</dbReference>